<evidence type="ECO:0000313" key="3">
    <source>
        <dbReference type="Proteomes" id="UP001189429"/>
    </source>
</evidence>
<feature type="non-terminal residue" evidence="2">
    <location>
        <position position="1"/>
    </location>
</feature>
<dbReference type="Proteomes" id="UP001189429">
    <property type="component" value="Unassembled WGS sequence"/>
</dbReference>
<evidence type="ECO:0000256" key="1">
    <source>
        <dbReference type="SAM" id="MobiDB-lite"/>
    </source>
</evidence>
<feature type="region of interest" description="Disordered" evidence="1">
    <location>
        <begin position="1"/>
        <end position="81"/>
    </location>
</feature>
<comment type="caution">
    <text evidence="2">The sequence shown here is derived from an EMBL/GenBank/DDBJ whole genome shotgun (WGS) entry which is preliminary data.</text>
</comment>
<keyword evidence="3" id="KW-1185">Reference proteome</keyword>
<sequence>GLGAARPRSGSPSFGGDGGGAMGKRLPICHSPRARKPLRSSAVLKRPAGIPYTPKAQMNPVIKRNQKRRGHRHQGKSKAHPNSLVNLLSMDAIELAKKLQNLGFMKKWERDGKLNYRCPKCRGSSGYVSAWKGSMWECGSGISLRQIVGLIVCFSEGIAATPASQLCGVGEKSDFRWYGKFRACIVAKMEKLQKSFGKQGGKGIVVEVDEASVASGSAGPPPKKGAPAFSHTRIIALLVRGPRNIVIEQLPIRKQRYRIKGSQKTMSGGTIKFDGKRLVPPGPPALSIPEGKKFLTKHFKSGILSSDSAATYDSLVNKRKIFGNRAKQIAVVHGKEEWTKMFNIDGKKVWGGTQHMDGFFGNYKQWAKPRHVRRSDVMQYVREYQYWFVTKKEDRLVAFGKACKDYA</sequence>
<feature type="compositionally biased region" description="Gly residues" evidence="1">
    <location>
        <begin position="13"/>
        <end position="22"/>
    </location>
</feature>
<accession>A0ABN9XZF2</accession>
<feature type="compositionally biased region" description="Basic residues" evidence="1">
    <location>
        <begin position="64"/>
        <end position="79"/>
    </location>
</feature>
<reference evidence="2" key="1">
    <citation type="submission" date="2023-10" db="EMBL/GenBank/DDBJ databases">
        <authorList>
            <person name="Chen Y."/>
            <person name="Shah S."/>
            <person name="Dougan E. K."/>
            <person name="Thang M."/>
            <person name="Chan C."/>
        </authorList>
    </citation>
    <scope>NUCLEOTIDE SEQUENCE [LARGE SCALE GENOMIC DNA]</scope>
</reference>
<dbReference type="EMBL" id="CAUYUJ010021578">
    <property type="protein sequence ID" value="CAK0905534.1"/>
    <property type="molecule type" value="Genomic_DNA"/>
</dbReference>
<name>A0ABN9XZF2_9DINO</name>
<gene>
    <name evidence="2" type="ORF">PCOR1329_LOCUS81219</name>
</gene>
<organism evidence="2 3">
    <name type="scientific">Prorocentrum cordatum</name>
    <dbReference type="NCBI Taxonomy" id="2364126"/>
    <lineage>
        <taxon>Eukaryota</taxon>
        <taxon>Sar</taxon>
        <taxon>Alveolata</taxon>
        <taxon>Dinophyceae</taxon>
        <taxon>Prorocentrales</taxon>
        <taxon>Prorocentraceae</taxon>
        <taxon>Prorocentrum</taxon>
    </lineage>
</organism>
<evidence type="ECO:0008006" key="4">
    <source>
        <dbReference type="Google" id="ProtNLM"/>
    </source>
</evidence>
<evidence type="ECO:0000313" key="2">
    <source>
        <dbReference type="EMBL" id="CAK0905534.1"/>
    </source>
</evidence>
<proteinExistence type="predicted"/>
<protein>
    <recommendedName>
        <fullName evidence="4">ISXO2-like transposase domain-containing protein</fullName>
    </recommendedName>
</protein>